<dbReference type="EMBL" id="JANHOG010002941">
    <property type="protein sequence ID" value="KAJ3518602.1"/>
    <property type="molecule type" value="Genomic_DNA"/>
</dbReference>
<evidence type="ECO:0000313" key="1">
    <source>
        <dbReference type="EMBL" id="KAJ3518602.1"/>
    </source>
</evidence>
<reference evidence="1" key="1">
    <citation type="submission" date="2022-07" db="EMBL/GenBank/DDBJ databases">
        <title>Genome Sequence of Phlebia brevispora.</title>
        <authorList>
            <person name="Buettner E."/>
        </authorList>
    </citation>
    <scope>NUCLEOTIDE SEQUENCE</scope>
    <source>
        <strain evidence="1">MPL23</strain>
    </source>
</reference>
<evidence type="ECO:0000313" key="2">
    <source>
        <dbReference type="Proteomes" id="UP001148662"/>
    </source>
</evidence>
<gene>
    <name evidence="1" type="ORF">NM688_g9414</name>
</gene>
<accession>A0ACC1RHT8</accession>
<organism evidence="1 2">
    <name type="scientific">Phlebia brevispora</name>
    <dbReference type="NCBI Taxonomy" id="194682"/>
    <lineage>
        <taxon>Eukaryota</taxon>
        <taxon>Fungi</taxon>
        <taxon>Dikarya</taxon>
        <taxon>Basidiomycota</taxon>
        <taxon>Agaricomycotina</taxon>
        <taxon>Agaricomycetes</taxon>
        <taxon>Polyporales</taxon>
        <taxon>Meruliaceae</taxon>
        <taxon>Phlebia</taxon>
    </lineage>
</organism>
<keyword evidence="2" id="KW-1185">Reference proteome</keyword>
<sequence>MFAILIIVNFDSRFALNTAASPHKLTRDPTRTRWQTPSAPLDESSALLRDVDEQRLNMRPSGRRSRTYPAPQRRTLRANSSSGLPSDTSTLSRSSSSAGTRQSRLVLHNYHVFSLTTGNEMTVSVRQCHVSVIFFLLLAFVTSAYAFPLSLPNSEGIHSLTRRGTVIAYDDFGRIENITDSSTGQPIAQGNATDGSGVDFDASAIIWIVLSFVVGLPLMFGGLAVSRITTGCGIGLAATVCIWASFANTTSATGVADLIITLISLGSFVIGFLIGVFEVGHYAGLTLMAFLGGFSVGVRIVLFRDGLVVHRLFGNWLIITGLGLLAFLLVVLKQRAAVVICSSAVGTFMTGLGIDLAIYKQNGMSLGLRYLFDRNASHMEASL</sequence>
<dbReference type="Proteomes" id="UP001148662">
    <property type="component" value="Unassembled WGS sequence"/>
</dbReference>
<protein>
    <submittedName>
        <fullName evidence="1">Uncharacterized protein</fullName>
    </submittedName>
</protein>
<proteinExistence type="predicted"/>
<name>A0ACC1RHT8_9APHY</name>
<comment type="caution">
    <text evidence="1">The sequence shown here is derived from an EMBL/GenBank/DDBJ whole genome shotgun (WGS) entry which is preliminary data.</text>
</comment>